<dbReference type="InterPro" id="IPR025877">
    <property type="entry name" value="MobA-like_NTP_Trfase"/>
</dbReference>
<dbReference type="PANTHER" id="PTHR43777">
    <property type="entry name" value="MOLYBDENUM COFACTOR CYTIDYLYLTRANSFERASE"/>
    <property type="match status" value="1"/>
</dbReference>
<keyword evidence="1" id="KW-0460">Magnesium</keyword>
<dbReference type="EMBL" id="FXZK01000002">
    <property type="protein sequence ID" value="SMY07460.1"/>
    <property type="molecule type" value="Genomic_DNA"/>
</dbReference>
<name>A0A238LEW9_9RHOB</name>
<dbReference type="PANTHER" id="PTHR43777:SF1">
    <property type="entry name" value="MOLYBDENUM COFACTOR CYTIDYLYLTRANSFERASE"/>
    <property type="match status" value="1"/>
</dbReference>
<dbReference type="OrthoDB" id="9779263at2"/>
<dbReference type="Gene3D" id="3.90.550.10">
    <property type="entry name" value="Spore Coat Polysaccharide Biosynthesis Protein SpsA, Chain A"/>
    <property type="match status" value="1"/>
</dbReference>
<dbReference type="GO" id="GO:0016779">
    <property type="term" value="F:nucleotidyltransferase activity"/>
    <property type="evidence" value="ECO:0007669"/>
    <property type="project" value="UniProtKB-ARBA"/>
</dbReference>
<dbReference type="Pfam" id="PF12804">
    <property type="entry name" value="NTP_transf_3"/>
    <property type="match status" value="1"/>
</dbReference>
<proteinExistence type="predicted"/>
<dbReference type="SUPFAM" id="SSF53448">
    <property type="entry name" value="Nucleotide-diphospho-sugar transferases"/>
    <property type="match status" value="1"/>
</dbReference>
<evidence type="ECO:0000313" key="5">
    <source>
        <dbReference type="Proteomes" id="UP000201613"/>
    </source>
</evidence>
<keyword evidence="5" id="KW-1185">Reference proteome</keyword>
<reference evidence="4 5" key="1">
    <citation type="submission" date="2017-05" db="EMBL/GenBank/DDBJ databases">
        <authorList>
            <person name="Song R."/>
            <person name="Chenine A.L."/>
            <person name="Ruprecht R.M."/>
        </authorList>
    </citation>
    <scope>NUCLEOTIDE SEQUENCE [LARGE SCALE GENOMIC DNA]</scope>
    <source>
        <strain evidence="4 5">CECT 8899</strain>
    </source>
</reference>
<evidence type="ECO:0000256" key="1">
    <source>
        <dbReference type="ARBA" id="ARBA00022842"/>
    </source>
</evidence>
<feature type="domain" description="MobA-like NTP transferase" evidence="3">
    <location>
        <begin position="5"/>
        <end position="163"/>
    </location>
</feature>
<evidence type="ECO:0000256" key="2">
    <source>
        <dbReference type="SAM" id="MobiDB-lite"/>
    </source>
</evidence>
<dbReference type="Proteomes" id="UP000201613">
    <property type="component" value="Unassembled WGS sequence"/>
</dbReference>
<protein>
    <submittedName>
        <fullName evidence="4">Molybdopterin-guanine dinucleotide biosynthesis protein A</fullName>
    </submittedName>
</protein>
<dbReference type="InterPro" id="IPR029044">
    <property type="entry name" value="Nucleotide-diphossugar_trans"/>
</dbReference>
<dbReference type="RefSeq" id="WP_093991661.1">
    <property type="nucleotide sequence ID" value="NZ_FXZK01000002.1"/>
</dbReference>
<accession>A0A238LEW9</accession>
<gene>
    <name evidence="4" type="ORF">LOM8899_01595</name>
</gene>
<feature type="compositionally biased region" description="Basic and acidic residues" evidence="2">
    <location>
        <begin position="175"/>
        <end position="194"/>
    </location>
</feature>
<dbReference type="AlphaFoldDB" id="A0A238LEW9"/>
<feature type="region of interest" description="Disordered" evidence="2">
    <location>
        <begin position="174"/>
        <end position="194"/>
    </location>
</feature>
<organism evidence="4 5">
    <name type="scientific">Flavimaricola marinus</name>
    <dbReference type="NCBI Taxonomy" id="1819565"/>
    <lineage>
        <taxon>Bacteria</taxon>
        <taxon>Pseudomonadati</taxon>
        <taxon>Pseudomonadota</taxon>
        <taxon>Alphaproteobacteria</taxon>
        <taxon>Rhodobacterales</taxon>
        <taxon>Paracoccaceae</taxon>
        <taxon>Flavimaricola</taxon>
    </lineage>
</organism>
<evidence type="ECO:0000259" key="3">
    <source>
        <dbReference type="Pfam" id="PF12804"/>
    </source>
</evidence>
<evidence type="ECO:0000313" key="4">
    <source>
        <dbReference type="EMBL" id="SMY07460.1"/>
    </source>
</evidence>
<dbReference type="CDD" id="cd04182">
    <property type="entry name" value="GT_2_like_f"/>
    <property type="match status" value="1"/>
</dbReference>
<sequence length="194" mass="20640">MIPILILAAGESSRMRGRDKLLEIIDGEPLLRRQVRAAGAAGLDVWVALPAPDQPRVEVLDGVAHHPLFLPGSSEGMGGTLRDGVAALPPCSRFMVLAADLPGLTTEDFATMAEAVPQAGGIIVATAASGNLGHPVVFDARLRPDFAMLSGDEGAKRVVRAHKSKMRTLALPGDHATRDLDTPEEWAEWRAEQD</sequence>